<dbReference type="RefSeq" id="WP_054327626.1">
    <property type="nucleotide sequence ID" value="NZ_JACOPL010000005.1"/>
</dbReference>
<evidence type="ECO:0000256" key="3">
    <source>
        <dbReference type="ARBA" id="ARBA00023014"/>
    </source>
</evidence>
<reference evidence="4" key="1">
    <citation type="submission" date="2020-08" db="EMBL/GenBank/DDBJ databases">
        <title>Genome public.</title>
        <authorList>
            <person name="Liu C."/>
            <person name="Sun Q."/>
        </authorList>
    </citation>
    <scope>NUCLEOTIDE SEQUENCE</scope>
    <source>
        <strain evidence="4">NSJ-28</strain>
    </source>
</reference>
<dbReference type="Gene3D" id="3.40.30.10">
    <property type="entry name" value="Glutaredoxin"/>
    <property type="match status" value="1"/>
</dbReference>
<sequence length="153" mass="17205">MKHKEELKEIIKAYRDRGITCDQNELIQLLREVQTLFGGVIPQKALEKTAEKLELKMTFIDALLKRYPSIRTEDAPHTLSVCGGKNCAKRAALSDFVERTYGVQVGGTAEAGFRYKVTGCMKKCGKGPCVKWDGDIHTGMTEEKLRKLIEGER</sequence>
<name>A0A923LTU4_9FIRM</name>
<keyword evidence="5" id="KW-1185">Reference proteome</keyword>
<comment type="caution">
    <text evidence="4">The sequence shown here is derived from an EMBL/GenBank/DDBJ whole genome shotgun (WGS) entry which is preliminary data.</text>
</comment>
<dbReference type="Gene3D" id="1.10.10.1590">
    <property type="entry name" value="NADH-quinone oxidoreductase subunit E"/>
    <property type="match status" value="1"/>
</dbReference>
<dbReference type="EMBL" id="JACOPL010000005">
    <property type="protein sequence ID" value="MBC5725183.1"/>
    <property type="molecule type" value="Genomic_DNA"/>
</dbReference>
<dbReference type="PANTHER" id="PTHR43342">
    <property type="entry name" value="NADH-QUINONE OXIDOREDUCTASE, E SUBUNIT"/>
    <property type="match status" value="1"/>
</dbReference>
<evidence type="ECO:0000256" key="1">
    <source>
        <dbReference type="ARBA" id="ARBA00022723"/>
    </source>
</evidence>
<accession>A0A923LTU4</accession>
<keyword evidence="1" id="KW-0479">Metal-binding</keyword>
<dbReference type="GO" id="GO:0046872">
    <property type="term" value="F:metal ion binding"/>
    <property type="evidence" value="ECO:0007669"/>
    <property type="project" value="UniProtKB-KW"/>
</dbReference>
<keyword evidence="3" id="KW-0411">Iron-sulfur</keyword>
<dbReference type="AlphaFoldDB" id="A0A923LTU4"/>
<dbReference type="Proteomes" id="UP000606499">
    <property type="component" value="Unassembled WGS sequence"/>
</dbReference>
<evidence type="ECO:0000256" key="2">
    <source>
        <dbReference type="ARBA" id="ARBA00023004"/>
    </source>
</evidence>
<dbReference type="InterPro" id="IPR028431">
    <property type="entry name" value="NADP_DH_HndA-like"/>
</dbReference>
<dbReference type="InterPro" id="IPR041921">
    <property type="entry name" value="NuoE_N"/>
</dbReference>
<gene>
    <name evidence="4" type="ORF">H8S45_06885</name>
</gene>
<organism evidence="4 5">
    <name type="scientific">Agathobaculum faecis</name>
    <dbReference type="NCBI Taxonomy" id="2763013"/>
    <lineage>
        <taxon>Bacteria</taxon>
        <taxon>Bacillati</taxon>
        <taxon>Bacillota</taxon>
        <taxon>Clostridia</taxon>
        <taxon>Eubacteriales</taxon>
        <taxon>Butyricicoccaceae</taxon>
        <taxon>Agathobaculum</taxon>
    </lineage>
</organism>
<dbReference type="SUPFAM" id="SSF52833">
    <property type="entry name" value="Thioredoxin-like"/>
    <property type="match status" value="1"/>
</dbReference>
<evidence type="ECO:0000313" key="4">
    <source>
        <dbReference type="EMBL" id="MBC5725183.1"/>
    </source>
</evidence>
<dbReference type="PANTHER" id="PTHR43342:SF2">
    <property type="entry name" value="POTENTIAL NAD-REDUCING HYDROGENASE SUBUNIT"/>
    <property type="match status" value="1"/>
</dbReference>
<protein>
    <submittedName>
        <fullName evidence="4">NAD(P)H-dependent oxidoreductase subunit E</fullName>
    </submittedName>
</protein>
<dbReference type="GO" id="GO:0051536">
    <property type="term" value="F:iron-sulfur cluster binding"/>
    <property type="evidence" value="ECO:0007669"/>
    <property type="project" value="UniProtKB-KW"/>
</dbReference>
<dbReference type="Pfam" id="PF01257">
    <property type="entry name" value="2Fe-2S_thioredx"/>
    <property type="match status" value="1"/>
</dbReference>
<keyword evidence="2" id="KW-0408">Iron</keyword>
<dbReference type="InterPro" id="IPR036249">
    <property type="entry name" value="Thioredoxin-like_sf"/>
</dbReference>
<evidence type="ECO:0000313" key="5">
    <source>
        <dbReference type="Proteomes" id="UP000606499"/>
    </source>
</evidence>
<proteinExistence type="predicted"/>